<accession>A7NM62</accession>
<keyword evidence="1" id="KW-1133">Transmembrane helix</keyword>
<protein>
    <submittedName>
        <fullName evidence="4">TAP domain protein</fullName>
    </submittedName>
</protein>
<sequence>MRTGGLCRHVRHDVGVPTSQKEHFLTLAGRRGIALLIILLMATVWFPAPLARAASPTGTFQPDACMFELPAGAVEGRDLECGWLQVPERHAQPEGPVIRLAVAIVKSRASNRKPDPLVMLQGGPGGSTIDTYTRILFSPGSRLRDLIDRDIVLFDQRGALYSEPSLVCREQLELVERTIEQRLTYEESDRLSLDATAACHRRLKDEGIDLSAFNSIENAADVAALASALGYAQINLYGVSYGTLLAQHVMRDHPGMLRSVTLDAVVPTSVNYLLETPRSQNRAYTELFTACAADAGCRTAYPNLEQSLITTIERLNREPARVPITDNETGRTYNAVLDGDSFASVVFQIMYSSSFIPAVPRIIDDATRNDFRVLERVLPLIVFDRTFSLGMHYAVICAEDADFTPEDAPLQGVRPFIALDGRRSLEGYLERCNIWQVDQLAPVVDEPVSSDIPTLVLSGRFDPITPPEFGDVVARTLSRAYVYTFPDTGHGAVGSSACADTILKAFLDNPSQPPDSSCIAESAGPRFISPDTIIFTPITLALATLDVAGLAPFGAFVGALLLLLSAWIVWPLAWLFRLITGGKAPEPSPGATIARWLVVLTGAAGAAFVAITLINIVQMAVANDATIFYGLPRSLTLVALIWGMPALALAIVVCTALSWTRGWWSGIGRVYYALLSLSAIGCASALAWMGVFR</sequence>
<feature type="transmembrane region" description="Helical" evidence="1">
    <location>
        <begin position="596"/>
        <end position="617"/>
    </location>
</feature>
<organism evidence="4 5">
    <name type="scientific">Roseiflexus castenholzii (strain DSM 13941 / HLO8)</name>
    <dbReference type="NCBI Taxonomy" id="383372"/>
    <lineage>
        <taxon>Bacteria</taxon>
        <taxon>Bacillati</taxon>
        <taxon>Chloroflexota</taxon>
        <taxon>Chloroflexia</taxon>
        <taxon>Chloroflexales</taxon>
        <taxon>Roseiflexineae</taxon>
        <taxon>Roseiflexaceae</taxon>
        <taxon>Roseiflexus</taxon>
    </lineage>
</organism>
<proteinExistence type="predicted"/>
<keyword evidence="1" id="KW-0812">Transmembrane</keyword>
<dbReference type="GO" id="GO:0016020">
    <property type="term" value="C:membrane"/>
    <property type="evidence" value="ECO:0007669"/>
    <property type="project" value="TreeGrafter"/>
</dbReference>
<dbReference type="InterPro" id="IPR013595">
    <property type="entry name" value="Pept_S33_TAP-like_C"/>
</dbReference>
<dbReference type="EMBL" id="CP000804">
    <property type="protein sequence ID" value="ABU58617.1"/>
    <property type="molecule type" value="Genomic_DNA"/>
</dbReference>
<dbReference type="KEGG" id="rca:Rcas_2538"/>
<dbReference type="Gene3D" id="3.40.50.1820">
    <property type="entry name" value="alpha/beta hydrolase"/>
    <property type="match status" value="1"/>
</dbReference>
<feature type="domain" description="AB hydrolase-1" evidence="2">
    <location>
        <begin position="116"/>
        <end position="272"/>
    </location>
</feature>
<feature type="transmembrane region" description="Helical" evidence="1">
    <location>
        <begin position="33"/>
        <end position="51"/>
    </location>
</feature>
<dbReference type="STRING" id="383372.Rcas_2538"/>
<keyword evidence="5" id="KW-1185">Reference proteome</keyword>
<dbReference type="PANTHER" id="PTHR43798">
    <property type="entry name" value="MONOACYLGLYCEROL LIPASE"/>
    <property type="match status" value="1"/>
</dbReference>
<dbReference type="Pfam" id="PF00561">
    <property type="entry name" value="Abhydrolase_1"/>
    <property type="match status" value="1"/>
</dbReference>
<dbReference type="InterPro" id="IPR029058">
    <property type="entry name" value="AB_hydrolase_fold"/>
</dbReference>
<dbReference type="InterPro" id="IPR000073">
    <property type="entry name" value="AB_hydrolase_1"/>
</dbReference>
<evidence type="ECO:0000313" key="4">
    <source>
        <dbReference type="EMBL" id="ABU58617.1"/>
    </source>
</evidence>
<dbReference type="HOGENOM" id="CLU_025429_0_0_0"/>
<dbReference type="Proteomes" id="UP000000263">
    <property type="component" value="Chromosome"/>
</dbReference>
<feature type="domain" description="Peptidase S33 tripeptidyl aminopeptidase-like C-terminal" evidence="3">
    <location>
        <begin position="427"/>
        <end position="518"/>
    </location>
</feature>
<feature type="transmembrane region" description="Helical" evidence="1">
    <location>
        <begin position="671"/>
        <end position="691"/>
    </location>
</feature>
<dbReference type="PANTHER" id="PTHR43798:SF27">
    <property type="entry name" value="HYDROLASE ALPHA_BETA HYDROLASE FOLD FAMILY"/>
    <property type="match status" value="1"/>
</dbReference>
<dbReference type="Pfam" id="PF08386">
    <property type="entry name" value="Abhydrolase_4"/>
    <property type="match status" value="1"/>
</dbReference>
<dbReference type="SUPFAM" id="SSF53474">
    <property type="entry name" value="alpha/beta-Hydrolases"/>
    <property type="match status" value="1"/>
</dbReference>
<evidence type="ECO:0000259" key="3">
    <source>
        <dbReference type="Pfam" id="PF08386"/>
    </source>
</evidence>
<reference evidence="4 5" key="1">
    <citation type="submission" date="2007-08" db="EMBL/GenBank/DDBJ databases">
        <title>Complete sequence of Roseiflexus castenholzii DSM 13941.</title>
        <authorList>
            <consortium name="US DOE Joint Genome Institute"/>
            <person name="Copeland A."/>
            <person name="Lucas S."/>
            <person name="Lapidus A."/>
            <person name="Barry K."/>
            <person name="Glavina del Rio T."/>
            <person name="Dalin E."/>
            <person name="Tice H."/>
            <person name="Pitluck S."/>
            <person name="Thompson L.S."/>
            <person name="Brettin T."/>
            <person name="Bruce D."/>
            <person name="Detter J.C."/>
            <person name="Han C."/>
            <person name="Tapia R."/>
            <person name="Schmutz J."/>
            <person name="Larimer F."/>
            <person name="Land M."/>
            <person name="Hauser L."/>
            <person name="Kyrpides N."/>
            <person name="Mikhailova N."/>
            <person name="Bryant D.A."/>
            <person name="Hanada S."/>
            <person name="Tsukatani Y."/>
            <person name="Richardson P."/>
        </authorList>
    </citation>
    <scope>NUCLEOTIDE SEQUENCE [LARGE SCALE GENOMIC DNA]</scope>
    <source>
        <strain evidence="5">DSM 13941 / HLO8</strain>
    </source>
</reference>
<evidence type="ECO:0000259" key="2">
    <source>
        <dbReference type="Pfam" id="PF00561"/>
    </source>
</evidence>
<keyword evidence="1" id="KW-0472">Membrane</keyword>
<evidence type="ECO:0000313" key="5">
    <source>
        <dbReference type="Proteomes" id="UP000000263"/>
    </source>
</evidence>
<gene>
    <name evidence="4" type="ordered locus">Rcas_2538</name>
</gene>
<feature type="transmembrane region" description="Helical" evidence="1">
    <location>
        <begin position="553"/>
        <end position="576"/>
    </location>
</feature>
<evidence type="ECO:0000256" key="1">
    <source>
        <dbReference type="SAM" id="Phobius"/>
    </source>
</evidence>
<dbReference type="InterPro" id="IPR050266">
    <property type="entry name" value="AB_hydrolase_sf"/>
</dbReference>
<dbReference type="eggNOG" id="COG0596">
    <property type="taxonomic scope" value="Bacteria"/>
</dbReference>
<feature type="transmembrane region" description="Helical" evidence="1">
    <location>
        <begin position="637"/>
        <end position="659"/>
    </location>
</feature>
<dbReference type="AlphaFoldDB" id="A7NM62"/>
<name>A7NM62_ROSCS</name>